<keyword evidence="2" id="KW-0813">Transport</keyword>
<dbReference type="PANTHER" id="PTHR13405:SF11">
    <property type="entry name" value="NUCLEAR PORE COMPLEX PROTEIN NUP133"/>
    <property type="match status" value="1"/>
</dbReference>
<keyword evidence="6" id="KW-0539">Nucleus</keyword>
<evidence type="ECO:0000256" key="2">
    <source>
        <dbReference type="ARBA" id="ARBA00022448"/>
    </source>
</evidence>
<keyword evidence="3" id="KW-0509">mRNA transport</keyword>
<organism evidence="8">
    <name type="scientific">Brugia timori</name>
    <dbReference type="NCBI Taxonomy" id="42155"/>
    <lineage>
        <taxon>Eukaryota</taxon>
        <taxon>Metazoa</taxon>
        <taxon>Ecdysozoa</taxon>
        <taxon>Nematoda</taxon>
        <taxon>Chromadorea</taxon>
        <taxon>Rhabditida</taxon>
        <taxon>Spirurina</taxon>
        <taxon>Spiruromorpha</taxon>
        <taxon>Filarioidea</taxon>
        <taxon>Onchocercidae</taxon>
        <taxon>Brugia</taxon>
    </lineage>
</organism>
<sequence length="318" mass="36723">LFNGLLEEEEDIIGNDDEMLDYKVECIEYVGTALIIGKEAIDQRRDDAVLDIGNDLRWTQEKHILKPFIKHLNMLFNCINQAGHECSKYVALLKQGVVIAAFIMNEQAFDDRQNSPIVAKFLEISEHTIAIELAKRFQDYKTLIRLACALPDIERKAKIEEYKEFFSSGDFCNMLYEYYLENGYMRDLLEVKEPEANLFFATQTNVGWMRDLENGDFAKACHTLKTLSRKSNDDVILKRRLLSFAKLSALCEDEVDENFLEGVKRDLNLIKLQQKLDPNLEMKFDSPDPVSKIRSCTAEEIIRANLSDTSCNIDRCFE</sequence>
<evidence type="ECO:0000256" key="4">
    <source>
        <dbReference type="ARBA" id="ARBA00022927"/>
    </source>
</evidence>
<dbReference type="GO" id="GO:0000972">
    <property type="term" value="P:transcription-dependent tethering of RNA polymerase II gene DNA at nuclear periphery"/>
    <property type="evidence" value="ECO:0007669"/>
    <property type="project" value="TreeGrafter"/>
</dbReference>
<reference evidence="8" key="1">
    <citation type="submission" date="2017-02" db="UniProtKB">
        <authorList>
            <consortium name="WormBaseParasite"/>
        </authorList>
    </citation>
    <scope>IDENTIFICATION</scope>
</reference>
<dbReference type="GO" id="GO:0031080">
    <property type="term" value="C:nuclear pore outer ring"/>
    <property type="evidence" value="ECO:0007669"/>
    <property type="project" value="TreeGrafter"/>
</dbReference>
<protein>
    <submittedName>
        <fullName evidence="8">Nucleoporin_C domain-containing protein</fullName>
    </submittedName>
</protein>
<dbReference type="GO" id="GO:0006606">
    <property type="term" value="P:protein import into nucleus"/>
    <property type="evidence" value="ECO:0007669"/>
    <property type="project" value="TreeGrafter"/>
</dbReference>
<dbReference type="GO" id="GO:0017056">
    <property type="term" value="F:structural constituent of nuclear pore"/>
    <property type="evidence" value="ECO:0007669"/>
    <property type="project" value="InterPro"/>
</dbReference>
<dbReference type="PANTHER" id="PTHR13405">
    <property type="entry name" value="NUCLEAR PORE COMPLEX PROTEIN NUP133"/>
    <property type="match status" value="1"/>
</dbReference>
<dbReference type="InterPro" id="IPR037624">
    <property type="entry name" value="Nup133-like"/>
</dbReference>
<name>A0A0R3RA09_9BILA</name>
<dbReference type="WBParaSite" id="BTMF_0001687201-mRNA-1">
    <property type="protein sequence ID" value="BTMF_0001687201-mRNA-1"/>
    <property type="gene ID" value="BTMF_0001687201"/>
</dbReference>
<evidence type="ECO:0000259" key="7">
    <source>
        <dbReference type="Pfam" id="PF03177"/>
    </source>
</evidence>
<dbReference type="InterPro" id="IPR007187">
    <property type="entry name" value="Nucleoporin_Nup133/Nup155_C"/>
</dbReference>
<evidence type="ECO:0000256" key="3">
    <source>
        <dbReference type="ARBA" id="ARBA00022816"/>
    </source>
</evidence>
<dbReference type="STRING" id="42155.A0A0R3RA09"/>
<accession>A0A0R3RA09</accession>
<evidence type="ECO:0000256" key="5">
    <source>
        <dbReference type="ARBA" id="ARBA00023010"/>
    </source>
</evidence>
<dbReference type="AlphaFoldDB" id="A0A0R3RA09"/>
<dbReference type="GO" id="GO:0016973">
    <property type="term" value="P:poly(A)+ mRNA export from nucleus"/>
    <property type="evidence" value="ECO:0007669"/>
    <property type="project" value="TreeGrafter"/>
</dbReference>
<keyword evidence="4" id="KW-0653">Protein transport</keyword>
<evidence type="ECO:0000256" key="6">
    <source>
        <dbReference type="ARBA" id="ARBA00023242"/>
    </source>
</evidence>
<keyword evidence="5" id="KW-0811">Translocation</keyword>
<dbReference type="Pfam" id="PF03177">
    <property type="entry name" value="Nucleoporin_C"/>
    <property type="match status" value="1"/>
</dbReference>
<feature type="domain" description="Nucleoporin Nup133/Nup155-like C-terminal" evidence="7">
    <location>
        <begin position="145"/>
        <end position="276"/>
    </location>
</feature>
<evidence type="ECO:0000256" key="1">
    <source>
        <dbReference type="ARBA" id="ARBA00004259"/>
    </source>
</evidence>
<evidence type="ECO:0000313" key="8">
    <source>
        <dbReference type="WBParaSite" id="BTMF_0001687201-mRNA-1"/>
    </source>
</evidence>
<dbReference type="Gene3D" id="1.20.58.1380">
    <property type="match status" value="1"/>
</dbReference>
<proteinExistence type="predicted"/>
<comment type="subcellular location">
    <subcellularLocation>
        <location evidence="1">Nucleus envelope</location>
    </subcellularLocation>
</comment>